<feature type="binding site" evidence="8">
    <location>
        <position position="165"/>
    </location>
    <ligand>
        <name>ATP</name>
        <dbReference type="ChEBI" id="CHEBI:30616"/>
    </ligand>
</feature>
<evidence type="ECO:0000256" key="8">
    <source>
        <dbReference type="HAMAP-Rule" id="MF_00193"/>
    </source>
</evidence>
<dbReference type="RefSeq" id="WP_075049975.1">
    <property type="nucleotide sequence ID" value="NZ_CP006867.1"/>
</dbReference>
<name>A0A0U3E1N7_9CREN</name>
<comment type="catalytic activity">
    <reaction evidence="8 10">
        <text>deamido-NAD(+) + NH4(+) + ATP = AMP + diphosphate + NAD(+) + H(+)</text>
        <dbReference type="Rhea" id="RHEA:21188"/>
        <dbReference type="ChEBI" id="CHEBI:15378"/>
        <dbReference type="ChEBI" id="CHEBI:28938"/>
        <dbReference type="ChEBI" id="CHEBI:30616"/>
        <dbReference type="ChEBI" id="CHEBI:33019"/>
        <dbReference type="ChEBI" id="CHEBI:57540"/>
        <dbReference type="ChEBI" id="CHEBI:58437"/>
        <dbReference type="ChEBI" id="CHEBI:456215"/>
        <dbReference type="EC" id="6.3.1.5"/>
    </reaction>
</comment>
<dbReference type="InterPro" id="IPR003694">
    <property type="entry name" value="NAD_synthase"/>
</dbReference>
<feature type="binding site" evidence="8">
    <location>
        <position position="136"/>
    </location>
    <ligand>
        <name>ATP</name>
        <dbReference type="ChEBI" id="CHEBI:30616"/>
    </ligand>
</feature>
<dbReference type="NCBIfam" id="NF010587">
    <property type="entry name" value="PRK13980.1"/>
    <property type="match status" value="1"/>
</dbReference>
<dbReference type="GO" id="GO:0004359">
    <property type="term" value="F:glutaminase activity"/>
    <property type="evidence" value="ECO:0007669"/>
    <property type="project" value="InterPro"/>
</dbReference>
<comment type="similarity">
    <text evidence="1 8 9">Belongs to the NAD synthetase family.</text>
</comment>
<comment type="subunit">
    <text evidence="8">Homodimer.</text>
</comment>
<dbReference type="KEGG" id="iis:EYM_05255"/>
<keyword evidence="4 8" id="KW-0547">Nucleotide-binding</keyword>
<reference evidence="12 13" key="1">
    <citation type="submission" date="2013-11" db="EMBL/GenBank/DDBJ databases">
        <title>Comparative genomics of Ignicoccus.</title>
        <authorList>
            <person name="Podar M."/>
        </authorList>
    </citation>
    <scope>NUCLEOTIDE SEQUENCE [LARGE SCALE GENOMIC DNA]</scope>
    <source>
        <strain evidence="12 13">DSM 13165</strain>
    </source>
</reference>
<dbReference type="PANTHER" id="PTHR23090:SF9">
    <property type="entry name" value="GLUTAMINE-DEPENDENT NAD(+) SYNTHETASE"/>
    <property type="match status" value="1"/>
</dbReference>
<dbReference type="GO" id="GO:0005524">
    <property type="term" value="F:ATP binding"/>
    <property type="evidence" value="ECO:0007669"/>
    <property type="project" value="UniProtKB-UniRule"/>
</dbReference>
<comment type="pathway">
    <text evidence="8">Cofactor biosynthesis; NAD(+) biosynthesis; NAD(+) from deamido-NAD(+) (ammonia route): step 1/1.</text>
</comment>
<comment type="function">
    <text evidence="8">Catalyzes the ATP-dependent amidation of deamido-NAD to form NAD. Uses ammonia as a nitrogen source.</text>
</comment>
<dbReference type="GeneID" id="30680435"/>
<dbReference type="CDD" id="cd00553">
    <property type="entry name" value="NAD_synthase"/>
    <property type="match status" value="1"/>
</dbReference>
<dbReference type="InterPro" id="IPR022310">
    <property type="entry name" value="NAD/GMP_synthase"/>
</dbReference>
<evidence type="ECO:0000256" key="7">
    <source>
        <dbReference type="ARBA" id="ARBA00023027"/>
    </source>
</evidence>
<dbReference type="PATRIC" id="fig|940295.4.peg.1009"/>
<dbReference type="SUPFAM" id="SSF52402">
    <property type="entry name" value="Adenine nucleotide alpha hydrolases-like"/>
    <property type="match status" value="1"/>
</dbReference>
<dbReference type="OrthoDB" id="39312at2157"/>
<dbReference type="FunFam" id="3.40.50.620:FF:000106">
    <property type="entry name" value="Glutamine-dependent NAD(+) synthetase"/>
    <property type="match status" value="1"/>
</dbReference>
<dbReference type="GO" id="GO:0008795">
    <property type="term" value="F:NAD+ synthase activity"/>
    <property type="evidence" value="ECO:0007669"/>
    <property type="project" value="UniProtKB-UniRule"/>
</dbReference>
<dbReference type="Gene3D" id="3.40.50.620">
    <property type="entry name" value="HUPs"/>
    <property type="match status" value="1"/>
</dbReference>
<keyword evidence="6 8" id="KW-0460">Magnesium</keyword>
<feature type="domain" description="NAD/GMP synthase" evidence="11">
    <location>
        <begin position="13"/>
        <end position="252"/>
    </location>
</feature>
<keyword evidence="2 8" id="KW-0436">Ligase</keyword>
<dbReference type="GO" id="GO:0005737">
    <property type="term" value="C:cytoplasm"/>
    <property type="evidence" value="ECO:0007669"/>
    <property type="project" value="InterPro"/>
</dbReference>
<sequence>MLPDLDVRQAEVRITSFIRDQFAKANKETAVVGVSGGVDSATVLALTVKALGPERVHAMILPSSATPPKDVEDAKELVASFGVKSWELIVIDPILDSFERTLGRMSKVAKGNTMARIRMASLYVRAYELKGLVVGTGDKSELLLGYFTKYGDGGVDLLPIGDLYKTWVRQLALHLGVPEEIAMKPSSPRLWPGHLAEEEIGLSYRKVDEILYSLVDLGMTPDEILEKKVASLEELEKVIGMMKTNMHKLLPPPIPKVSKVTVYEALERLSKVVNNFP</sequence>
<evidence type="ECO:0000256" key="10">
    <source>
        <dbReference type="RuleBase" id="RU003812"/>
    </source>
</evidence>
<feature type="binding site" description="in other chain" evidence="8">
    <location>
        <begin position="247"/>
        <end position="248"/>
    </location>
    <ligand>
        <name>deamido-NAD(+)</name>
        <dbReference type="ChEBI" id="CHEBI:58437"/>
        <note>ligand shared between two neighboring subunits</note>
    </ligand>
</feature>
<dbReference type="HAMAP" id="MF_00193">
    <property type="entry name" value="NadE_ammonia_dep"/>
    <property type="match status" value="1"/>
</dbReference>
<feature type="binding site" evidence="8">
    <location>
        <position position="39"/>
    </location>
    <ligand>
        <name>Mg(2+)</name>
        <dbReference type="ChEBI" id="CHEBI:18420"/>
    </ligand>
</feature>
<evidence type="ECO:0000313" key="13">
    <source>
        <dbReference type="Proteomes" id="UP000060778"/>
    </source>
</evidence>
<dbReference type="EMBL" id="CP006867">
    <property type="protein sequence ID" value="ALU11835.1"/>
    <property type="molecule type" value="Genomic_DNA"/>
</dbReference>
<evidence type="ECO:0000256" key="4">
    <source>
        <dbReference type="ARBA" id="ARBA00022741"/>
    </source>
</evidence>
<dbReference type="GO" id="GO:0046872">
    <property type="term" value="F:metal ion binding"/>
    <property type="evidence" value="ECO:0007669"/>
    <property type="project" value="UniProtKB-KW"/>
</dbReference>
<feature type="binding site" evidence="8">
    <location>
        <position position="187"/>
    </location>
    <ligand>
        <name>ATP</name>
        <dbReference type="ChEBI" id="CHEBI:30616"/>
    </ligand>
</feature>
<evidence type="ECO:0000256" key="2">
    <source>
        <dbReference type="ARBA" id="ARBA00022598"/>
    </source>
</evidence>
<dbReference type="InterPro" id="IPR022926">
    <property type="entry name" value="NH(3)-dep_NAD(+)_synth"/>
</dbReference>
<evidence type="ECO:0000256" key="5">
    <source>
        <dbReference type="ARBA" id="ARBA00022840"/>
    </source>
</evidence>
<evidence type="ECO:0000259" key="11">
    <source>
        <dbReference type="Pfam" id="PF02540"/>
    </source>
</evidence>
<dbReference type="GO" id="GO:0003952">
    <property type="term" value="F:NAD+ synthase (glutamine-hydrolyzing) activity"/>
    <property type="evidence" value="ECO:0007669"/>
    <property type="project" value="InterPro"/>
</dbReference>
<dbReference type="EC" id="6.3.1.5" evidence="8 10"/>
<dbReference type="PANTHER" id="PTHR23090">
    <property type="entry name" value="NH 3 /GLUTAMINE-DEPENDENT NAD + SYNTHETASE"/>
    <property type="match status" value="1"/>
</dbReference>
<keyword evidence="7 8" id="KW-0520">NAD</keyword>
<dbReference type="AlphaFoldDB" id="A0A0U3E1N7"/>
<evidence type="ECO:0000256" key="1">
    <source>
        <dbReference type="ARBA" id="ARBA00005859"/>
    </source>
</evidence>
<dbReference type="InterPro" id="IPR014729">
    <property type="entry name" value="Rossmann-like_a/b/a_fold"/>
</dbReference>
<keyword evidence="3 8" id="KW-0479">Metal-binding</keyword>
<feature type="binding site" description="in other chain" evidence="8">
    <location>
        <position position="116"/>
    </location>
    <ligand>
        <name>deamido-NAD(+)</name>
        <dbReference type="ChEBI" id="CHEBI:58437"/>
        <note>ligand shared between two neighboring subunits</note>
    </ligand>
</feature>
<organism evidence="12 13">
    <name type="scientific">Ignicoccus islandicus DSM 13165</name>
    <dbReference type="NCBI Taxonomy" id="940295"/>
    <lineage>
        <taxon>Archaea</taxon>
        <taxon>Thermoproteota</taxon>
        <taxon>Thermoprotei</taxon>
        <taxon>Desulfurococcales</taxon>
        <taxon>Desulfurococcaceae</taxon>
        <taxon>Ignicoccus</taxon>
    </lineage>
</organism>
<evidence type="ECO:0000256" key="6">
    <source>
        <dbReference type="ARBA" id="ARBA00022842"/>
    </source>
</evidence>
<feature type="binding site" evidence="8">
    <location>
        <position position="141"/>
    </location>
    <ligand>
        <name>Mg(2+)</name>
        <dbReference type="ChEBI" id="CHEBI:18420"/>
    </ligand>
</feature>
<evidence type="ECO:0000313" key="12">
    <source>
        <dbReference type="EMBL" id="ALU11835.1"/>
    </source>
</evidence>
<evidence type="ECO:0000256" key="9">
    <source>
        <dbReference type="RuleBase" id="RU003811"/>
    </source>
</evidence>
<keyword evidence="5 8" id="KW-0067">ATP-binding</keyword>
<proteinExistence type="inferred from homology"/>
<dbReference type="UniPathway" id="UPA00253">
    <property type="reaction ID" value="UER00333"/>
</dbReference>
<dbReference type="NCBIfam" id="TIGR00552">
    <property type="entry name" value="nadE"/>
    <property type="match status" value="1"/>
</dbReference>
<feature type="binding site" evidence="8">
    <location>
        <begin position="33"/>
        <end position="40"/>
    </location>
    <ligand>
        <name>ATP</name>
        <dbReference type="ChEBI" id="CHEBI:30616"/>
    </ligand>
</feature>
<keyword evidence="13" id="KW-1185">Reference proteome</keyword>
<dbReference type="GO" id="GO:0009435">
    <property type="term" value="P:NAD+ biosynthetic process"/>
    <property type="evidence" value="ECO:0007669"/>
    <property type="project" value="UniProtKB-UniRule"/>
</dbReference>
<accession>A0A0U3E1N7</accession>
<feature type="binding site" description="in other chain" evidence="8">
    <location>
        <position position="149"/>
    </location>
    <ligand>
        <name>deamido-NAD(+)</name>
        <dbReference type="ChEBI" id="CHEBI:58437"/>
        <note>ligand shared between two neighboring subunits</note>
    </ligand>
</feature>
<protein>
    <recommendedName>
        <fullName evidence="8 10">NH(3)-dependent NAD(+) synthetase</fullName>
        <ecNumber evidence="8 10">6.3.1.5</ecNumber>
    </recommendedName>
</protein>
<gene>
    <name evidence="8" type="primary">nadE</name>
    <name evidence="12" type="ORF">EYM_05255</name>
</gene>
<dbReference type="Proteomes" id="UP000060778">
    <property type="component" value="Chromosome"/>
</dbReference>
<dbReference type="Pfam" id="PF02540">
    <property type="entry name" value="NAD_synthase"/>
    <property type="match status" value="1"/>
</dbReference>
<evidence type="ECO:0000256" key="3">
    <source>
        <dbReference type="ARBA" id="ARBA00022723"/>
    </source>
</evidence>
<dbReference type="STRING" id="940295.EYM_05255"/>
<feature type="binding site" evidence="8">
    <location>
        <position position="156"/>
    </location>
    <ligand>
        <name>deamido-NAD(+)</name>
        <dbReference type="ChEBI" id="CHEBI:58437"/>
        <note>ligand shared between two neighboring subunits</note>
    </ligand>
</feature>